<keyword evidence="9 12" id="KW-0201">Cytochrome c-type biogenesis</keyword>
<keyword evidence="14" id="KW-1185">Reference proteome</keyword>
<dbReference type="Proteomes" id="UP001499910">
    <property type="component" value="Unassembled WGS sequence"/>
</dbReference>
<evidence type="ECO:0000313" key="13">
    <source>
        <dbReference type="EMBL" id="GAA5068017.1"/>
    </source>
</evidence>
<dbReference type="InterPro" id="IPR007078">
    <property type="entry name" value="Haem_export_protD_CcmD"/>
</dbReference>
<evidence type="ECO:0000256" key="6">
    <source>
        <dbReference type="ARBA" id="ARBA00022475"/>
    </source>
</evidence>
<feature type="transmembrane region" description="Helical" evidence="12">
    <location>
        <begin position="12"/>
        <end position="31"/>
    </location>
</feature>
<keyword evidence="7 12" id="KW-0997">Cell inner membrane</keyword>
<evidence type="ECO:0000256" key="2">
    <source>
        <dbReference type="ARBA" id="ARBA00004377"/>
    </source>
</evidence>
<accession>A0ABP9L1A4</accession>
<proteinExistence type="inferred from homology"/>
<keyword evidence="11 12" id="KW-0472">Membrane</keyword>
<name>A0ABP9L1A4_9RHOB</name>
<evidence type="ECO:0000256" key="5">
    <source>
        <dbReference type="ARBA" id="ARBA00022448"/>
    </source>
</evidence>
<comment type="subcellular location">
    <subcellularLocation>
        <location evidence="2 12">Cell inner membrane</location>
        <topology evidence="2 12">Single-pass membrane protein</topology>
    </subcellularLocation>
</comment>
<dbReference type="Pfam" id="PF04995">
    <property type="entry name" value="CcmD"/>
    <property type="match status" value="1"/>
</dbReference>
<comment type="caution">
    <text evidence="13">The sequence shown here is derived from an EMBL/GenBank/DDBJ whole genome shotgun (WGS) entry which is preliminary data.</text>
</comment>
<comment type="similarity">
    <text evidence="3 12">Belongs to the CcmD/CycX/HelD family.</text>
</comment>
<gene>
    <name evidence="13" type="ORF">GCM10023209_08180</name>
</gene>
<evidence type="ECO:0000256" key="7">
    <source>
        <dbReference type="ARBA" id="ARBA00022519"/>
    </source>
</evidence>
<comment type="function">
    <text evidence="1 12">Required for the export of heme to the periplasm for the biogenesis of c-type cytochromes.</text>
</comment>
<keyword evidence="10 12" id="KW-1133">Transmembrane helix</keyword>
<evidence type="ECO:0000256" key="12">
    <source>
        <dbReference type="RuleBase" id="RU363101"/>
    </source>
</evidence>
<keyword evidence="5 12" id="KW-0813">Transport</keyword>
<evidence type="ECO:0000256" key="3">
    <source>
        <dbReference type="ARBA" id="ARBA00008741"/>
    </source>
</evidence>
<evidence type="ECO:0000256" key="10">
    <source>
        <dbReference type="ARBA" id="ARBA00022989"/>
    </source>
</evidence>
<evidence type="ECO:0000256" key="8">
    <source>
        <dbReference type="ARBA" id="ARBA00022692"/>
    </source>
</evidence>
<keyword evidence="6 12" id="KW-1003">Cell membrane</keyword>
<keyword evidence="8 12" id="KW-0812">Transmembrane</keyword>
<evidence type="ECO:0000256" key="1">
    <source>
        <dbReference type="ARBA" id="ARBA00002442"/>
    </source>
</evidence>
<sequence>MPDLGTYAVPVLSSYAGTLALLIGLVVGSIWKARRVARKLDAVEERRGKG</sequence>
<evidence type="ECO:0000256" key="9">
    <source>
        <dbReference type="ARBA" id="ARBA00022748"/>
    </source>
</evidence>
<reference evidence="14" key="1">
    <citation type="journal article" date="2019" name="Int. J. Syst. Evol. Microbiol.">
        <title>The Global Catalogue of Microorganisms (GCM) 10K type strain sequencing project: providing services to taxonomists for standard genome sequencing and annotation.</title>
        <authorList>
            <consortium name="The Broad Institute Genomics Platform"/>
            <consortium name="The Broad Institute Genome Sequencing Center for Infectious Disease"/>
            <person name="Wu L."/>
            <person name="Ma J."/>
        </authorList>
    </citation>
    <scope>NUCLEOTIDE SEQUENCE [LARGE SCALE GENOMIC DNA]</scope>
    <source>
        <strain evidence="14">JCM 18015</strain>
    </source>
</reference>
<evidence type="ECO:0000256" key="4">
    <source>
        <dbReference type="ARBA" id="ARBA00016461"/>
    </source>
</evidence>
<evidence type="ECO:0000313" key="14">
    <source>
        <dbReference type="Proteomes" id="UP001499910"/>
    </source>
</evidence>
<protein>
    <recommendedName>
        <fullName evidence="4 12">Heme exporter protein D</fullName>
    </recommendedName>
</protein>
<evidence type="ECO:0000256" key="11">
    <source>
        <dbReference type="ARBA" id="ARBA00023136"/>
    </source>
</evidence>
<dbReference type="NCBIfam" id="TIGR03141">
    <property type="entry name" value="cytochro_ccmD"/>
    <property type="match status" value="1"/>
</dbReference>
<dbReference type="EMBL" id="BAABHW010000001">
    <property type="protein sequence ID" value="GAA5068017.1"/>
    <property type="molecule type" value="Genomic_DNA"/>
</dbReference>
<organism evidence="13 14">
    <name type="scientific">[Roseibacterium] beibuensis</name>
    <dbReference type="NCBI Taxonomy" id="1193142"/>
    <lineage>
        <taxon>Bacteria</taxon>
        <taxon>Pseudomonadati</taxon>
        <taxon>Pseudomonadota</taxon>
        <taxon>Alphaproteobacteria</taxon>
        <taxon>Rhodobacterales</taxon>
        <taxon>Roseobacteraceae</taxon>
        <taxon>Roseicyclus</taxon>
    </lineage>
</organism>